<dbReference type="PANTHER" id="PTHR43027:SF2">
    <property type="entry name" value="TRANSPORT PERMEASE PROTEIN"/>
    <property type="match status" value="1"/>
</dbReference>
<accession>V5WJS6</accession>
<evidence type="ECO:0000259" key="6">
    <source>
        <dbReference type="PROSITE" id="PS51012"/>
    </source>
</evidence>
<dbReference type="eggNOG" id="COG0842">
    <property type="taxonomic scope" value="Bacteria"/>
</dbReference>
<feature type="transmembrane region" description="Helical" evidence="5">
    <location>
        <begin position="140"/>
        <end position="165"/>
    </location>
</feature>
<dbReference type="AlphaFoldDB" id="V5WJS6"/>
<reference evidence="7 8" key="1">
    <citation type="journal article" date="2015" name="Stand. Genomic Sci.">
        <title>Complete genome sequence and description of Salinispira pacifica gen. nov., sp. nov., a novel spirochaete isolated form a hypersaline microbial mat.</title>
        <authorList>
            <person name="Ben Hania W."/>
            <person name="Joseph M."/>
            <person name="Schumann P."/>
            <person name="Bunk B."/>
            <person name="Fiebig A."/>
            <person name="Sproer C."/>
            <person name="Klenk H.P."/>
            <person name="Fardeau M.L."/>
            <person name="Spring S."/>
        </authorList>
    </citation>
    <scope>NUCLEOTIDE SEQUENCE [LARGE SCALE GENOMIC DNA]</scope>
    <source>
        <strain evidence="7 8">L21-RPul-D2</strain>
    </source>
</reference>
<comment type="subcellular location">
    <subcellularLocation>
        <location evidence="1">Membrane</location>
        <topology evidence="1">Multi-pass membrane protein</topology>
    </subcellularLocation>
</comment>
<dbReference type="InterPro" id="IPR052902">
    <property type="entry name" value="ABC-2_transporter"/>
</dbReference>
<proteinExistence type="predicted"/>
<evidence type="ECO:0000256" key="2">
    <source>
        <dbReference type="ARBA" id="ARBA00022692"/>
    </source>
</evidence>
<keyword evidence="2 5" id="KW-0812">Transmembrane</keyword>
<evidence type="ECO:0000256" key="5">
    <source>
        <dbReference type="SAM" id="Phobius"/>
    </source>
</evidence>
<evidence type="ECO:0000313" key="8">
    <source>
        <dbReference type="Proteomes" id="UP000018680"/>
    </source>
</evidence>
<dbReference type="InterPro" id="IPR013525">
    <property type="entry name" value="ABC2_TM"/>
</dbReference>
<gene>
    <name evidence="7" type="ORF">L21SP2_2690</name>
</gene>
<keyword evidence="8" id="KW-1185">Reference proteome</keyword>
<feature type="transmembrane region" description="Helical" evidence="5">
    <location>
        <begin position="16"/>
        <end position="34"/>
    </location>
</feature>
<dbReference type="STRING" id="1307761.L21SP2_2690"/>
<organism evidence="7 8">
    <name type="scientific">Salinispira pacifica</name>
    <dbReference type="NCBI Taxonomy" id="1307761"/>
    <lineage>
        <taxon>Bacteria</taxon>
        <taxon>Pseudomonadati</taxon>
        <taxon>Spirochaetota</taxon>
        <taxon>Spirochaetia</taxon>
        <taxon>Spirochaetales</taxon>
        <taxon>Spirochaetaceae</taxon>
        <taxon>Salinispira</taxon>
    </lineage>
</organism>
<feature type="transmembrane region" description="Helical" evidence="5">
    <location>
        <begin position="193"/>
        <end position="213"/>
    </location>
</feature>
<dbReference type="PANTHER" id="PTHR43027">
    <property type="entry name" value="DOXORUBICIN RESISTANCE ABC TRANSPORTER PERMEASE PROTEIN DRRC-RELATED"/>
    <property type="match status" value="1"/>
</dbReference>
<sequence length="332" mass="36991">MVKARTMEFVRDRGTFFWNLLFPFLLVFGFSFAFSGNPEGIFTVGTLGQPPENYTFLETEGIDRIDYDERDERLDSAVERLRRHQIDMLLDFDNQTYYVNREAQGSQLLLELFSGFQSSSPHPPLNSATVSGEPIRYVDWLVPGVIGMNMMFSCLFGVGFVLVRYRKNGVLKRMKATPVSALNFVSAQAASRLMIVIITSIAVFAGTNIFLNFMMNGSYFNLLLITTLAILCMIALGLVFASRIKSEELAGGLLNLVTFPMLILSGVFFSLENAPAFVGTVAKVFPLTHFIDGARAIMLDGAGLLEILPNILYLGGLTLVFLVLASFLFKWE</sequence>
<dbReference type="Proteomes" id="UP000018680">
    <property type="component" value="Chromosome"/>
</dbReference>
<feature type="transmembrane region" description="Helical" evidence="5">
    <location>
        <begin position="219"/>
        <end position="241"/>
    </location>
</feature>
<protein>
    <submittedName>
        <fullName evidence="7">ABC-type multidrug transport system, permease component</fullName>
    </submittedName>
</protein>
<evidence type="ECO:0000313" key="7">
    <source>
        <dbReference type="EMBL" id="AHC16042.1"/>
    </source>
</evidence>
<dbReference type="PATRIC" id="fig|1307761.3.peg.2680"/>
<feature type="transmembrane region" description="Helical" evidence="5">
    <location>
        <begin position="311"/>
        <end position="329"/>
    </location>
</feature>
<dbReference type="Pfam" id="PF12698">
    <property type="entry name" value="ABC2_membrane_3"/>
    <property type="match status" value="1"/>
</dbReference>
<evidence type="ECO:0000256" key="4">
    <source>
        <dbReference type="ARBA" id="ARBA00023136"/>
    </source>
</evidence>
<keyword evidence="3 5" id="KW-1133">Transmembrane helix</keyword>
<dbReference type="InterPro" id="IPR047817">
    <property type="entry name" value="ABC2_TM_bact-type"/>
</dbReference>
<feature type="transmembrane region" description="Helical" evidence="5">
    <location>
        <begin position="253"/>
        <end position="271"/>
    </location>
</feature>
<dbReference type="GO" id="GO:0016020">
    <property type="term" value="C:membrane"/>
    <property type="evidence" value="ECO:0007669"/>
    <property type="project" value="UniProtKB-SubCell"/>
</dbReference>
<keyword evidence="4 5" id="KW-0472">Membrane</keyword>
<dbReference type="GO" id="GO:0140359">
    <property type="term" value="F:ABC-type transporter activity"/>
    <property type="evidence" value="ECO:0007669"/>
    <property type="project" value="InterPro"/>
</dbReference>
<evidence type="ECO:0000256" key="3">
    <source>
        <dbReference type="ARBA" id="ARBA00022989"/>
    </source>
</evidence>
<dbReference type="KEGG" id="slr:L21SP2_2690"/>
<dbReference type="PROSITE" id="PS51012">
    <property type="entry name" value="ABC_TM2"/>
    <property type="match status" value="1"/>
</dbReference>
<evidence type="ECO:0000256" key="1">
    <source>
        <dbReference type="ARBA" id="ARBA00004141"/>
    </source>
</evidence>
<feature type="domain" description="ABC transmembrane type-2" evidence="6">
    <location>
        <begin position="106"/>
        <end position="332"/>
    </location>
</feature>
<name>V5WJS6_9SPIO</name>
<dbReference type="EMBL" id="CP006939">
    <property type="protein sequence ID" value="AHC16042.1"/>
    <property type="molecule type" value="Genomic_DNA"/>
</dbReference>
<dbReference type="HOGENOM" id="CLU_039483_0_0_12"/>